<dbReference type="KEGG" id="pman:OU5_1640"/>
<gene>
    <name evidence="4" type="primary">tpaC</name>
    <name evidence="4" type="ORF">OU5_1640</name>
</gene>
<accession>A0A024E733</accession>
<protein>
    <submittedName>
        <fullName evidence="4">4-hydroxythreonine-4-phosphate dehydrogenase</fullName>
    </submittedName>
</protein>
<evidence type="ECO:0000313" key="5">
    <source>
        <dbReference type="Proteomes" id="UP000026913"/>
    </source>
</evidence>
<reference evidence="4 5" key="1">
    <citation type="journal article" date="2012" name="J. Bacteriol.">
        <title>Genome sequence of cold-adapted Pseudomonas mandelii strain JR-1.</title>
        <authorList>
            <person name="Jang S.H."/>
            <person name="Kim J."/>
            <person name="Kim J."/>
            <person name="Hong S."/>
            <person name="Lee C."/>
        </authorList>
    </citation>
    <scope>NUCLEOTIDE SEQUENCE [LARGE SCALE GENOMIC DNA]</scope>
    <source>
        <strain evidence="4 5">JR-1</strain>
    </source>
</reference>
<organism evidence="4 5">
    <name type="scientific">Pseudomonas mandelii JR-1</name>
    <dbReference type="NCBI Taxonomy" id="1147786"/>
    <lineage>
        <taxon>Bacteria</taxon>
        <taxon>Pseudomonadati</taxon>
        <taxon>Pseudomonadota</taxon>
        <taxon>Gammaproteobacteria</taxon>
        <taxon>Pseudomonadales</taxon>
        <taxon>Pseudomonadaceae</taxon>
        <taxon>Pseudomonas</taxon>
    </lineage>
</organism>
<dbReference type="PANTHER" id="PTHR30004:SF6">
    <property type="entry name" value="D-THREONATE 4-PHOSPHATE DEHYDROGENASE"/>
    <property type="match status" value="1"/>
</dbReference>
<dbReference type="GO" id="GO:0016491">
    <property type="term" value="F:oxidoreductase activity"/>
    <property type="evidence" value="ECO:0007669"/>
    <property type="project" value="UniProtKB-KW"/>
</dbReference>
<name>A0A024E733_9PSED</name>
<keyword evidence="3" id="KW-0520">NAD</keyword>
<sequence length="346" mass="35860">MRQLANPHPAGASTMSRPTQRILLSIGDPNGIGPEIAVKAVAALQDDPELNPVIVGDRFVVEHYMRGIGLRIEENDGSASAEAGVLHLLPVQNLSPDAFMPGQLSADAGTATVAYLSAAVACLGQGLARGIVACPHNETAINNAGIKFSGYPNLLARLVGVEPDRVFLMLVGAGLRIAHATLHERLADSLARLTPDLVVAAGLAAATALQALGIANPRIGVFGINPHAGENGLFGRDDELINVPAIERLRQAGVDTHGPLGADLMLVQRGYDAFIAMYHDQGHIPIKLLAGRSASALSIGAGLIFSSVGHGSAFDIAGKNIADPEAVIRALHLVGGTTFSSQKDLP</sequence>
<dbReference type="PANTHER" id="PTHR30004">
    <property type="entry name" value="4-HYDROXYTHREONINE-4-PHOSPHATE DEHYDROGENASE"/>
    <property type="match status" value="1"/>
</dbReference>
<dbReference type="AlphaFoldDB" id="A0A024E733"/>
<dbReference type="SUPFAM" id="SSF53659">
    <property type="entry name" value="Isocitrate/Isopropylmalate dehydrogenase-like"/>
    <property type="match status" value="1"/>
</dbReference>
<dbReference type="GO" id="GO:0051287">
    <property type="term" value="F:NAD binding"/>
    <property type="evidence" value="ECO:0007669"/>
    <property type="project" value="InterPro"/>
</dbReference>
<evidence type="ECO:0000256" key="1">
    <source>
        <dbReference type="ARBA" id="ARBA00022723"/>
    </source>
</evidence>
<evidence type="ECO:0000313" key="4">
    <source>
        <dbReference type="EMBL" id="AHZ68719.1"/>
    </source>
</evidence>
<dbReference type="Gene3D" id="3.40.718.10">
    <property type="entry name" value="Isopropylmalate Dehydrogenase"/>
    <property type="match status" value="1"/>
</dbReference>
<dbReference type="InterPro" id="IPR005255">
    <property type="entry name" value="PdxA_fam"/>
</dbReference>
<dbReference type="HOGENOM" id="CLU_040168_0_0_6"/>
<keyword evidence="1" id="KW-0479">Metal-binding</keyword>
<evidence type="ECO:0000256" key="3">
    <source>
        <dbReference type="ARBA" id="ARBA00023027"/>
    </source>
</evidence>
<dbReference type="Pfam" id="PF04166">
    <property type="entry name" value="PdxA"/>
    <property type="match status" value="1"/>
</dbReference>
<keyword evidence="2" id="KW-0560">Oxidoreductase</keyword>
<evidence type="ECO:0000256" key="2">
    <source>
        <dbReference type="ARBA" id="ARBA00023002"/>
    </source>
</evidence>
<proteinExistence type="predicted"/>
<dbReference type="EMBL" id="CP005960">
    <property type="protein sequence ID" value="AHZ68719.1"/>
    <property type="molecule type" value="Genomic_DNA"/>
</dbReference>
<dbReference type="GO" id="GO:0046872">
    <property type="term" value="F:metal ion binding"/>
    <property type="evidence" value="ECO:0007669"/>
    <property type="project" value="UniProtKB-KW"/>
</dbReference>
<dbReference type="Proteomes" id="UP000026913">
    <property type="component" value="Chromosome"/>
</dbReference>